<organism evidence="2 3">
    <name type="scientific">Collybia nuda</name>
    <dbReference type="NCBI Taxonomy" id="64659"/>
    <lineage>
        <taxon>Eukaryota</taxon>
        <taxon>Fungi</taxon>
        <taxon>Dikarya</taxon>
        <taxon>Basidiomycota</taxon>
        <taxon>Agaricomycotina</taxon>
        <taxon>Agaricomycetes</taxon>
        <taxon>Agaricomycetidae</taxon>
        <taxon>Agaricales</taxon>
        <taxon>Tricholomatineae</taxon>
        <taxon>Clitocybaceae</taxon>
        <taxon>Collybia</taxon>
    </lineage>
</organism>
<gene>
    <name evidence="2" type="ORF">BDZ94DRAFT_1371118</name>
</gene>
<dbReference type="AlphaFoldDB" id="A0A9P6CI80"/>
<feature type="compositionally biased region" description="Basic and acidic residues" evidence="1">
    <location>
        <begin position="1037"/>
        <end position="1092"/>
    </location>
</feature>
<feature type="region of interest" description="Disordered" evidence="1">
    <location>
        <begin position="900"/>
        <end position="1011"/>
    </location>
</feature>
<proteinExistence type="predicted"/>
<dbReference type="OrthoDB" id="3056801at2759"/>
<accession>A0A9P6CI80</accession>
<feature type="region of interest" description="Disordered" evidence="1">
    <location>
        <begin position="1033"/>
        <end position="1144"/>
    </location>
</feature>
<protein>
    <submittedName>
        <fullName evidence="2">Uncharacterized protein</fullName>
    </submittedName>
</protein>
<sequence>MPPKNTGARPRKPTKPAAARAKDAAAKVTHDSTQDKRATEQAEPYTVRLALETEETIGAIADAIDEGEVEIAAKSCFLGYATINLADRRDLGRGPILNIQQWNARDTKVSKIHEFQENLGEEFEFMQPLELQHAVILGVRRDAIDMSCLMQSWPTRGLASIEWMESAVGKEGKALLINGNHRRTMMEMCMAPVVDKLEKLDNLVKGSLDVKTKEHKQLLEVWKKTREQLESTGRWGAKVYDLDAIESHVSRDQIKLFLASNVKVWQAVDQAGDYLNMVLPLICELETPEQAAQFINKQSDKANTTRASRAGSNPTLLWHLSQYLNVPALRVWQPFSANFLHQRKDTPSPFLEALLFEGTCQLYFLCVDIKVISYRESSEEDILLFQKRISALFRHKFTKFGACLTILNKAFFDICEQVYMEHLAPLADRFGSLIPRNAKDWDMAFDIYRETLKADLGAWAKEMQEGEARGKKHESKLLSTFDRRLEWIFDGQLFERPSIGIHIATFPKPILVPAFIIQVGKDVLDAHIGYQWLFSLIEPLYGAILSEYNKGSGRVISTVLKSHHISYEAYNKALSLFLSHREAYIKPIHYTLKTLPKPTYPGELTKNAEDVELEGPLAKVILSVMESSDSTFPENPPRSHVSAVTKVPNGLLIVQLCRQTTHTIFNAQFEHGGQVVNSACKQRASNAILNSYKMMHRIWIPHLRESGGYGLAYRAYKALIAEPWLEEGMTNWYVLDEPKPDEVDKSSTNALVKRSEQFSRIDDLHTKVSKSIRGVIDAVTRDESTLISRGEEFNSEQRLQTEVHLATNNLISYSSWDQSSRRPFVPSTDISDSKIKAELEDLDVPSIPAVASKTDMTRFFAQQAKRKPFTASEVDVYERQKKTAIRRAEQHERAEEEFRLLVNSTSEGAIDETPGETGPAADRRPRPRPRPVWDKKNTTGEGVRHPRASREADVQVLDDGNQIPGPLVQEGNDKNNSETSVEKGTPSDQIDVDHTDLEEIADKLDSEDEFDKANEDGMVGIFEDDAFEEESLVEGVARNEAEPTEPVIHETGNEGGLKRSRGDDEADTGSDRPLKHIRNEDKPRPNLERKVPEPVFTHGTPQGEVLVPATQENMDAEEDVQVSPTYPMTQFQAGFDHDSGSDGE</sequence>
<feature type="compositionally biased region" description="Basic and acidic residues" evidence="1">
    <location>
        <begin position="931"/>
        <end position="953"/>
    </location>
</feature>
<evidence type="ECO:0000256" key="1">
    <source>
        <dbReference type="SAM" id="MobiDB-lite"/>
    </source>
</evidence>
<dbReference type="Proteomes" id="UP000807353">
    <property type="component" value="Unassembled WGS sequence"/>
</dbReference>
<feature type="compositionally biased region" description="Basic and acidic residues" evidence="1">
    <location>
        <begin position="20"/>
        <end position="40"/>
    </location>
</feature>
<feature type="compositionally biased region" description="Basic and acidic residues" evidence="1">
    <location>
        <begin position="1135"/>
        <end position="1144"/>
    </location>
</feature>
<keyword evidence="3" id="KW-1185">Reference proteome</keyword>
<comment type="caution">
    <text evidence="2">The sequence shown here is derived from an EMBL/GenBank/DDBJ whole genome shotgun (WGS) entry which is preliminary data.</text>
</comment>
<reference evidence="2" key="1">
    <citation type="submission" date="2020-11" db="EMBL/GenBank/DDBJ databases">
        <authorList>
            <consortium name="DOE Joint Genome Institute"/>
            <person name="Ahrendt S."/>
            <person name="Riley R."/>
            <person name="Andreopoulos W."/>
            <person name="Labutti K."/>
            <person name="Pangilinan J."/>
            <person name="Ruiz-Duenas F.J."/>
            <person name="Barrasa J.M."/>
            <person name="Sanchez-Garcia M."/>
            <person name="Camarero S."/>
            <person name="Miyauchi S."/>
            <person name="Serrano A."/>
            <person name="Linde D."/>
            <person name="Babiker R."/>
            <person name="Drula E."/>
            <person name="Ayuso-Fernandez I."/>
            <person name="Pacheco R."/>
            <person name="Padilla G."/>
            <person name="Ferreira P."/>
            <person name="Barriuso J."/>
            <person name="Kellner H."/>
            <person name="Castanera R."/>
            <person name="Alfaro M."/>
            <person name="Ramirez L."/>
            <person name="Pisabarro A.G."/>
            <person name="Kuo A."/>
            <person name="Tritt A."/>
            <person name="Lipzen A."/>
            <person name="He G."/>
            <person name="Yan M."/>
            <person name="Ng V."/>
            <person name="Cullen D."/>
            <person name="Martin F."/>
            <person name="Rosso M.-N."/>
            <person name="Henrissat B."/>
            <person name="Hibbett D."/>
            <person name="Martinez A.T."/>
            <person name="Grigoriev I.V."/>
        </authorList>
    </citation>
    <scope>NUCLEOTIDE SEQUENCE</scope>
    <source>
        <strain evidence="2">CBS 247.69</strain>
    </source>
</reference>
<dbReference type="EMBL" id="MU150282">
    <property type="protein sequence ID" value="KAF9461603.1"/>
    <property type="molecule type" value="Genomic_DNA"/>
</dbReference>
<feature type="region of interest" description="Disordered" evidence="1">
    <location>
        <begin position="1"/>
        <end position="41"/>
    </location>
</feature>
<name>A0A9P6CI80_9AGAR</name>
<feature type="compositionally biased region" description="Basic and acidic residues" evidence="1">
    <location>
        <begin position="991"/>
        <end position="1004"/>
    </location>
</feature>
<feature type="compositionally biased region" description="Polar residues" evidence="1">
    <location>
        <begin position="1122"/>
        <end position="1132"/>
    </location>
</feature>
<evidence type="ECO:0000313" key="2">
    <source>
        <dbReference type="EMBL" id="KAF9461603.1"/>
    </source>
</evidence>
<evidence type="ECO:0000313" key="3">
    <source>
        <dbReference type="Proteomes" id="UP000807353"/>
    </source>
</evidence>